<sequence>MSPNFAAIPFEVADIIFSDLAPQDLMKLYIAGKVLASPIAHCDVWRKMIRRRWPLCTCEVTHCSIRLYKSFLEMYCKRRSLPQSFISDVDNLHILTKAAKLKKDSFCLDMNQNSHAPQDKVMASQSLSPVELRSLQPLSTLFAQALQVTKSLHEDQDRYPALKLSKEMRGVEADVAWWIQDQSQVVFEFLKTASWPVMQECDRKRREVRMMMSFVAPGCVDSALLDMVHRKSCLAVCSPMKTTISQALFSIAL</sequence>
<feature type="domain" description="F-box" evidence="1">
    <location>
        <begin position="2"/>
        <end position="48"/>
    </location>
</feature>
<dbReference type="SUPFAM" id="SSF81383">
    <property type="entry name" value="F-box domain"/>
    <property type="match status" value="1"/>
</dbReference>
<dbReference type="Proteomes" id="UP000232323">
    <property type="component" value="Unassembled WGS sequence"/>
</dbReference>
<name>A0A250XRG1_9CHLO</name>
<dbReference type="PROSITE" id="PS50181">
    <property type="entry name" value="FBOX"/>
    <property type="match status" value="1"/>
</dbReference>
<organism evidence="2 3">
    <name type="scientific">Chlamydomonas eustigma</name>
    <dbReference type="NCBI Taxonomy" id="1157962"/>
    <lineage>
        <taxon>Eukaryota</taxon>
        <taxon>Viridiplantae</taxon>
        <taxon>Chlorophyta</taxon>
        <taxon>core chlorophytes</taxon>
        <taxon>Chlorophyceae</taxon>
        <taxon>CS clade</taxon>
        <taxon>Chlamydomonadales</taxon>
        <taxon>Chlamydomonadaceae</taxon>
        <taxon>Chlamydomonas</taxon>
    </lineage>
</organism>
<comment type="caution">
    <text evidence="2">The sequence shown here is derived from an EMBL/GenBank/DDBJ whole genome shotgun (WGS) entry which is preliminary data.</text>
</comment>
<dbReference type="InterPro" id="IPR036047">
    <property type="entry name" value="F-box-like_dom_sf"/>
</dbReference>
<proteinExistence type="predicted"/>
<gene>
    <name evidence="2" type="ORF">CEUSTIGMA_g12816.t1</name>
</gene>
<dbReference type="AlphaFoldDB" id="A0A250XRG1"/>
<reference evidence="2 3" key="1">
    <citation type="submission" date="2017-08" db="EMBL/GenBank/DDBJ databases">
        <title>Acidophilic green algal genome provides insights into adaptation to an acidic environment.</title>
        <authorList>
            <person name="Hirooka S."/>
            <person name="Hirose Y."/>
            <person name="Kanesaki Y."/>
            <person name="Higuchi S."/>
            <person name="Fujiwara T."/>
            <person name="Onuma R."/>
            <person name="Era A."/>
            <person name="Ohbayashi R."/>
            <person name="Uzuka A."/>
            <person name="Nozaki H."/>
            <person name="Yoshikawa H."/>
            <person name="Miyagishima S.Y."/>
        </authorList>
    </citation>
    <scope>NUCLEOTIDE SEQUENCE [LARGE SCALE GENOMIC DNA]</scope>
    <source>
        <strain evidence="2 3">NIES-2499</strain>
    </source>
</reference>
<protein>
    <recommendedName>
        <fullName evidence="1">F-box domain-containing protein</fullName>
    </recommendedName>
</protein>
<keyword evidence="3" id="KW-1185">Reference proteome</keyword>
<evidence type="ECO:0000313" key="3">
    <source>
        <dbReference type="Proteomes" id="UP000232323"/>
    </source>
</evidence>
<evidence type="ECO:0000313" key="2">
    <source>
        <dbReference type="EMBL" id="GAX85400.1"/>
    </source>
</evidence>
<evidence type="ECO:0000259" key="1">
    <source>
        <dbReference type="PROSITE" id="PS50181"/>
    </source>
</evidence>
<accession>A0A250XRG1</accession>
<dbReference type="InterPro" id="IPR001810">
    <property type="entry name" value="F-box_dom"/>
</dbReference>
<dbReference type="EMBL" id="BEGY01000167">
    <property type="protein sequence ID" value="GAX85400.1"/>
    <property type="molecule type" value="Genomic_DNA"/>
</dbReference>